<accession>A0AAJ7W1V7</accession>
<sequence>MSGSEDTEIEEKNEANYTKINESVVMAETKILEENKLTSDKNVQMKINVDSEKNESIDENVVTKVLTERTSINSISSNENEILKKCFDSENTLDNSERDMRVVMEKMSKSSNGNEIRNSDKPRL</sequence>
<evidence type="ECO:0000313" key="3">
    <source>
        <dbReference type="RefSeq" id="XP_024941434.1"/>
    </source>
</evidence>
<organism evidence="2 3">
    <name type="scientific">Cephus cinctus</name>
    <name type="common">Wheat stem sawfly</name>
    <dbReference type="NCBI Taxonomy" id="211228"/>
    <lineage>
        <taxon>Eukaryota</taxon>
        <taxon>Metazoa</taxon>
        <taxon>Ecdysozoa</taxon>
        <taxon>Arthropoda</taxon>
        <taxon>Hexapoda</taxon>
        <taxon>Insecta</taxon>
        <taxon>Pterygota</taxon>
        <taxon>Neoptera</taxon>
        <taxon>Endopterygota</taxon>
        <taxon>Hymenoptera</taxon>
        <taxon>Cephoidea</taxon>
        <taxon>Cephidae</taxon>
        <taxon>Cephus</taxon>
    </lineage>
</organism>
<dbReference type="GeneID" id="112494452"/>
<dbReference type="KEGG" id="ccin:112494452"/>
<dbReference type="Proteomes" id="UP000694920">
    <property type="component" value="Unplaced"/>
</dbReference>
<keyword evidence="2" id="KW-1185">Reference proteome</keyword>
<dbReference type="AlphaFoldDB" id="A0AAJ7W1V7"/>
<name>A0AAJ7W1V7_CEPCN</name>
<evidence type="ECO:0000256" key="1">
    <source>
        <dbReference type="SAM" id="MobiDB-lite"/>
    </source>
</evidence>
<gene>
    <name evidence="3" type="primary">LOC112494452</name>
</gene>
<protein>
    <submittedName>
        <fullName evidence="3">Uncharacterized protein LOC112494452</fullName>
    </submittedName>
</protein>
<dbReference type="RefSeq" id="XP_024941434.1">
    <property type="nucleotide sequence ID" value="XM_025085666.1"/>
</dbReference>
<reference evidence="3" key="1">
    <citation type="submission" date="2025-08" db="UniProtKB">
        <authorList>
            <consortium name="RefSeq"/>
        </authorList>
    </citation>
    <scope>IDENTIFICATION</scope>
</reference>
<feature type="region of interest" description="Disordered" evidence="1">
    <location>
        <begin position="104"/>
        <end position="124"/>
    </location>
</feature>
<proteinExistence type="predicted"/>
<evidence type="ECO:0000313" key="2">
    <source>
        <dbReference type="Proteomes" id="UP000694920"/>
    </source>
</evidence>